<dbReference type="EMBL" id="MGDT01000003">
    <property type="protein sequence ID" value="OGL67159.1"/>
    <property type="molecule type" value="Genomic_DNA"/>
</dbReference>
<dbReference type="Proteomes" id="UP000177885">
    <property type="component" value="Unassembled WGS sequence"/>
</dbReference>
<evidence type="ECO:0000259" key="3">
    <source>
        <dbReference type="Pfam" id="PF17782"/>
    </source>
</evidence>
<dbReference type="PANTHER" id="PTHR43022">
    <property type="entry name" value="PROTEIN SMF"/>
    <property type="match status" value="1"/>
</dbReference>
<protein>
    <submittedName>
        <fullName evidence="4">DNA protecting protein DprA</fullName>
    </submittedName>
</protein>
<comment type="similarity">
    <text evidence="1">Belongs to the DprA/Smf family.</text>
</comment>
<feature type="domain" description="DprA winged helix" evidence="3">
    <location>
        <begin position="233"/>
        <end position="284"/>
    </location>
</feature>
<dbReference type="GO" id="GO:0009294">
    <property type="term" value="P:DNA-mediated transformation"/>
    <property type="evidence" value="ECO:0007669"/>
    <property type="project" value="InterPro"/>
</dbReference>
<dbReference type="Pfam" id="PF17782">
    <property type="entry name" value="WHD_DprA"/>
    <property type="match status" value="1"/>
</dbReference>
<accession>A0A1F7TMG2</accession>
<evidence type="ECO:0000313" key="4">
    <source>
        <dbReference type="EMBL" id="OGL67159.1"/>
    </source>
</evidence>
<name>A0A1F7TMG2_9BACT</name>
<dbReference type="SUPFAM" id="SSF102405">
    <property type="entry name" value="MCP/YpsA-like"/>
    <property type="match status" value="1"/>
</dbReference>
<evidence type="ECO:0000313" key="5">
    <source>
        <dbReference type="Proteomes" id="UP000177885"/>
    </source>
</evidence>
<gene>
    <name evidence="4" type="ORF">A2856_03790</name>
</gene>
<dbReference type="Pfam" id="PF02481">
    <property type="entry name" value="DNA_processg_A"/>
    <property type="match status" value="1"/>
</dbReference>
<sequence length="293" mass="30566">MADIRGLTLADAGYPPRLREIHDPPSPLYVRGALPDATRPHVAVVGTRAPTRYGHDVVESIVTPLARAGVVIVSGLAFGIDALAHRAALEAGGTTLAVLGSRLEDEQIYPATNRPLAARILACGGALMGELDAESAIGSFNFPRRNRIIAGLCQAVLIVEAAKKSGSLITARCAIDEGRDVMAVPGPITGALSEGPNRLIKSGAIPILSAEDVLEALKMPSVIQKSEPTLFVADTPEEEALVKALADATLHADELTRATGLGAALVGSTLTLLEMKGAVKNAGGRYWQRILNP</sequence>
<dbReference type="InterPro" id="IPR036388">
    <property type="entry name" value="WH-like_DNA-bd_sf"/>
</dbReference>
<comment type="caution">
    <text evidence="4">The sequence shown here is derived from an EMBL/GenBank/DDBJ whole genome shotgun (WGS) entry which is preliminary data.</text>
</comment>
<dbReference type="NCBIfam" id="TIGR00732">
    <property type="entry name" value="dprA"/>
    <property type="match status" value="1"/>
</dbReference>
<reference evidence="4 5" key="1">
    <citation type="journal article" date="2016" name="Nat. Commun.">
        <title>Thousands of microbial genomes shed light on interconnected biogeochemical processes in an aquifer system.</title>
        <authorList>
            <person name="Anantharaman K."/>
            <person name="Brown C.T."/>
            <person name="Hug L.A."/>
            <person name="Sharon I."/>
            <person name="Castelle C.J."/>
            <person name="Probst A.J."/>
            <person name="Thomas B.C."/>
            <person name="Singh A."/>
            <person name="Wilkins M.J."/>
            <person name="Karaoz U."/>
            <person name="Brodie E.L."/>
            <person name="Williams K.H."/>
            <person name="Hubbard S.S."/>
            <person name="Banfield J.F."/>
        </authorList>
    </citation>
    <scope>NUCLEOTIDE SEQUENCE [LARGE SCALE GENOMIC DNA]</scope>
</reference>
<dbReference type="Gene3D" id="1.10.10.10">
    <property type="entry name" value="Winged helix-like DNA-binding domain superfamily/Winged helix DNA-binding domain"/>
    <property type="match status" value="1"/>
</dbReference>
<evidence type="ECO:0000256" key="1">
    <source>
        <dbReference type="ARBA" id="ARBA00006525"/>
    </source>
</evidence>
<dbReference type="AlphaFoldDB" id="A0A1F7TMG2"/>
<proteinExistence type="inferred from homology"/>
<organism evidence="4 5">
    <name type="scientific">Candidatus Uhrbacteria bacterium RIFCSPHIGHO2_01_FULL_63_20</name>
    <dbReference type="NCBI Taxonomy" id="1802385"/>
    <lineage>
        <taxon>Bacteria</taxon>
        <taxon>Candidatus Uhriibacteriota</taxon>
    </lineage>
</organism>
<dbReference type="STRING" id="1802385.A2856_03790"/>
<dbReference type="PANTHER" id="PTHR43022:SF1">
    <property type="entry name" value="PROTEIN SMF"/>
    <property type="match status" value="1"/>
</dbReference>
<dbReference type="Gene3D" id="3.40.50.450">
    <property type="match status" value="1"/>
</dbReference>
<dbReference type="InterPro" id="IPR057666">
    <property type="entry name" value="DrpA_SLOG"/>
</dbReference>
<feature type="domain" description="Smf/DprA SLOG" evidence="2">
    <location>
        <begin position="7"/>
        <end position="217"/>
    </location>
</feature>
<dbReference type="InterPro" id="IPR003488">
    <property type="entry name" value="DprA"/>
</dbReference>
<evidence type="ECO:0000259" key="2">
    <source>
        <dbReference type="Pfam" id="PF02481"/>
    </source>
</evidence>
<dbReference type="InterPro" id="IPR041614">
    <property type="entry name" value="DprA_WH"/>
</dbReference>